<keyword evidence="2" id="KW-1185">Reference proteome</keyword>
<dbReference type="AlphaFoldDB" id="A0AAD6A7S5"/>
<evidence type="ECO:0000313" key="2">
    <source>
        <dbReference type="Proteomes" id="UP001219934"/>
    </source>
</evidence>
<feature type="non-terminal residue" evidence="1">
    <location>
        <position position="1"/>
    </location>
</feature>
<organism evidence="1 2">
    <name type="scientific">Pogonophryne albipinna</name>
    <dbReference type="NCBI Taxonomy" id="1090488"/>
    <lineage>
        <taxon>Eukaryota</taxon>
        <taxon>Metazoa</taxon>
        <taxon>Chordata</taxon>
        <taxon>Craniata</taxon>
        <taxon>Vertebrata</taxon>
        <taxon>Euteleostomi</taxon>
        <taxon>Actinopterygii</taxon>
        <taxon>Neopterygii</taxon>
        <taxon>Teleostei</taxon>
        <taxon>Neoteleostei</taxon>
        <taxon>Acanthomorphata</taxon>
        <taxon>Eupercaria</taxon>
        <taxon>Perciformes</taxon>
        <taxon>Notothenioidei</taxon>
        <taxon>Pogonophryne</taxon>
    </lineage>
</organism>
<dbReference type="EMBL" id="JAPTMU010000233">
    <property type="protein sequence ID" value="KAJ4920014.1"/>
    <property type="molecule type" value="Genomic_DNA"/>
</dbReference>
<gene>
    <name evidence="1" type="ORF">JOQ06_024494</name>
</gene>
<feature type="non-terminal residue" evidence="1">
    <location>
        <position position="101"/>
    </location>
</feature>
<comment type="caution">
    <text evidence="1">The sequence shown here is derived from an EMBL/GenBank/DDBJ whole genome shotgun (WGS) entry which is preliminary data.</text>
</comment>
<proteinExistence type="predicted"/>
<protein>
    <submittedName>
        <fullName evidence="1">Uncharacterized protein</fullName>
    </submittedName>
</protein>
<reference evidence="1" key="1">
    <citation type="submission" date="2022-11" db="EMBL/GenBank/DDBJ databases">
        <title>Chromosome-level genome of Pogonophryne albipinna.</title>
        <authorList>
            <person name="Jo E."/>
        </authorList>
    </citation>
    <scope>NUCLEOTIDE SEQUENCE</scope>
    <source>
        <strain evidence="1">SGF0006</strain>
        <tissue evidence="1">Muscle</tissue>
    </source>
</reference>
<dbReference type="Proteomes" id="UP001219934">
    <property type="component" value="Unassembled WGS sequence"/>
</dbReference>
<name>A0AAD6A7S5_9TELE</name>
<accession>A0AAD6A7S5</accession>
<sequence length="101" mass="11134">EEACEHREELFIGWNELFSLFCRDFSPQTQNAVLWVPHVGGISLTFLLPESEVAASPCVYVSSLSALQSAVMFFKSQSPARCVSGTIVKEAAMTFCRHTCG</sequence>
<evidence type="ECO:0000313" key="1">
    <source>
        <dbReference type="EMBL" id="KAJ4920014.1"/>
    </source>
</evidence>